<name>A0A9E5JQX3_9MICO</name>
<dbReference type="RefSeq" id="WP_152583717.1">
    <property type="nucleotide sequence ID" value="NZ_JAVJPO010000010.1"/>
</dbReference>
<evidence type="ECO:0000313" key="1">
    <source>
        <dbReference type="EMBL" id="NHF63311.1"/>
    </source>
</evidence>
<dbReference type="Proteomes" id="UP000818266">
    <property type="component" value="Unassembled WGS sequence"/>
</dbReference>
<sequence length="476" mass="54092">MDLDDIALLWERHPAWRLLRARNAPLVLSFLGEYFVENNRGATPAGRLVTALDDYLYSVHRAEPDRYTANPSTYLDDWAGPESGWLRAYYPVGSNEVHYEATPALQKAHAWVENLRSRSFIGTESRLQTVVELLRQIVRGSETDPDSRIAELERRRDALDAELAQARLGNFSVLDDAALRDRYQQVASTARDLLNDFREVEENFRTLDRSAREKIASWEGGKGDLLAELLRSRTDITSSDQGRSFQAFHDYLLSEGSQDELAHLIATVQSIPQIVPDRRLRTVHHDWSEAAERTQQTVRTLSEQLRRFLDDQVWIENRRVMELVRAVEAAALDVREQAPRDIGLTVDAPGVPIVLPMERPLYDTQPESIVDSMLAPDDDSESELDNLFAQRYVDTARLARNIRAIVPPRTAAALDDIIRLYPVQDGVAEILGYLTLDDGDIDIDIDMGDREMIIDYTTPDGESKRVLLRKVTVTRS</sequence>
<accession>A0A9E5JQX3</accession>
<dbReference type="EMBL" id="VIKT02000013">
    <property type="protein sequence ID" value="NHF63311.1"/>
    <property type="molecule type" value="Genomic_DNA"/>
</dbReference>
<dbReference type="Pfam" id="PF11855">
    <property type="entry name" value="DUF3375"/>
    <property type="match status" value="1"/>
</dbReference>
<dbReference type="InterPro" id="IPR021804">
    <property type="entry name" value="DUF3375"/>
</dbReference>
<protein>
    <submittedName>
        <fullName evidence="1">DUF3375 family protein</fullName>
    </submittedName>
</protein>
<comment type="caution">
    <text evidence="1">The sequence shown here is derived from an EMBL/GenBank/DDBJ whole genome shotgun (WGS) entry which is preliminary data.</text>
</comment>
<reference evidence="1 2" key="1">
    <citation type="submission" date="2019-06" db="EMBL/GenBank/DDBJ databases">
        <authorList>
            <person name="De-Chao Zhang Q."/>
        </authorList>
    </citation>
    <scope>NUCLEOTIDE SEQUENCE [LARGE SCALE GENOMIC DNA]</scope>
    <source>
        <strain evidence="1 2">KN1116</strain>
    </source>
</reference>
<keyword evidence="2" id="KW-1185">Reference proteome</keyword>
<evidence type="ECO:0000313" key="2">
    <source>
        <dbReference type="Proteomes" id="UP000818266"/>
    </source>
</evidence>
<proteinExistence type="predicted"/>
<dbReference type="OrthoDB" id="138803at2"/>
<dbReference type="AlphaFoldDB" id="A0A9E5JQX3"/>
<organism evidence="1 2">
    <name type="scientific">Microcella pacifica</name>
    <dbReference type="NCBI Taxonomy" id="2591847"/>
    <lineage>
        <taxon>Bacteria</taxon>
        <taxon>Bacillati</taxon>
        <taxon>Actinomycetota</taxon>
        <taxon>Actinomycetes</taxon>
        <taxon>Micrococcales</taxon>
        <taxon>Microbacteriaceae</taxon>
        <taxon>Microcella</taxon>
    </lineage>
</organism>
<gene>
    <name evidence="1" type="ORF">FK219_008670</name>
</gene>
<reference evidence="1 2" key="2">
    <citation type="submission" date="2020-03" db="EMBL/GenBank/DDBJ databases">
        <title>Chryseoglobus sp. isolated from a deep-sea seamount.</title>
        <authorList>
            <person name="Zhang D.-C."/>
        </authorList>
    </citation>
    <scope>NUCLEOTIDE SEQUENCE [LARGE SCALE GENOMIC DNA]</scope>
    <source>
        <strain evidence="1 2">KN1116</strain>
    </source>
</reference>